<keyword evidence="3" id="KW-1133">Transmembrane helix</keyword>
<dbReference type="PANTHER" id="PTHR31509">
    <property type="entry name" value="BPS1-LIKE PROTEIN"/>
    <property type="match status" value="1"/>
</dbReference>
<evidence type="ECO:0000313" key="7">
    <source>
        <dbReference type="EnsemblPlants" id="OPUNC04G16410.1"/>
    </source>
</evidence>
<evidence type="ECO:0000256" key="5">
    <source>
        <dbReference type="ARBA" id="ARBA00035114"/>
    </source>
</evidence>
<evidence type="ECO:0000256" key="2">
    <source>
        <dbReference type="ARBA" id="ARBA00022692"/>
    </source>
</evidence>
<feature type="signal peptide" evidence="6">
    <location>
        <begin position="1"/>
        <end position="15"/>
    </location>
</feature>
<feature type="chain" id="PRO_5012723414" description="Secreted protein" evidence="6">
    <location>
        <begin position="16"/>
        <end position="74"/>
    </location>
</feature>
<proteinExistence type="inferred from homology"/>
<dbReference type="Pfam" id="PF05633">
    <property type="entry name" value="ROH1-like"/>
    <property type="match status" value="1"/>
</dbReference>
<keyword evidence="4" id="KW-0472">Membrane</keyword>
<evidence type="ECO:0000256" key="3">
    <source>
        <dbReference type="ARBA" id="ARBA00022989"/>
    </source>
</evidence>
<name>A0A0E0KST8_ORYPU</name>
<dbReference type="GO" id="GO:0016020">
    <property type="term" value="C:membrane"/>
    <property type="evidence" value="ECO:0007669"/>
    <property type="project" value="UniProtKB-SubCell"/>
</dbReference>
<evidence type="ECO:0000256" key="1">
    <source>
        <dbReference type="ARBA" id="ARBA00004167"/>
    </source>
</evidence>
<dbReference type="HOGENOM" id="CLU_181842_0_0_1"/>
<dbReference type="STRING" id="4537.A0A0E0KST8"/>
<evidence type="ECO:0000313" key="8">
    <source>
        <dbReference type="Proteomes" id="UP000026962"/>
    </source>
</evidence>
<dbReference type="AlphaFoldDB" id="A0A0E0KST8"/>
<evidence type="ECO:0008006" key="9">
    <source>
        <dbReference type="Google" id="ProtNLM"/>
    </source>
</evidence>
<evidence type="ECO:0000256" key="4">
    <source>
        <dbReference type="ARBA" id="ARBA00023136"/>
    </source>
</evidence>
<sequence>MAVVLFVVAWALVAAIPCQDRGLQAHLIAVLRTFPWAGPVMANFDRILDESKKKDRKHTCALLKEIHHHQIERC</sequence>
<accession>A0A0E0KST8</accession>
<dbReference type="Proteomes" id="UP000026962">
    <property type="component" value="Chromosome 4"/>
</dbReference>
<organism evidence="7">
    <name type="scientific">Oryza punctata</name>
    <name type="common">Red rice</name>
    <dbReference type="NCBI Taxonomy" id="4537"/>
    <lineage>
        <taxon>Eukaryota</taxon>
        <taxon>Viridiplantae</taxon>
        <taxon>Streptophyta</taxon>
        <taxon>Embryophyta</taxon>
        <taxon>Tracheophyta</taxon>
        <taxon>Spermatophyta</taxon>
        <taxon>Magnoliopsida</taxon>
        <taxon>Liliopsida</taxon>
        <taxon>Poales</taxon>
        <taxon>Poaceae</taxon>
        <taxon>BOP clade</taxon>
        <taxon>Oryzoideae</taxon>
        <taxon>Oryzeae</taxon>
        <taxon>Oryzinae</taxon>
        <taxon>Oryza</taxon>
    </lineage>
</organism>
<dbReference type="EnsemblPlants" id="OPUNC04G16410.1">
    <property type="protein sequence ID" value="OPUNC04G16410.1"/>
    <property type="gene ID" value="OPUNC04G16410"/>
</dbReference>
<comment type="subcellular location">
    <subcellularLocation>
        <location evidence="1">Membrane</location>
        <topology evidence="1">Single-pass membrane protein</topology>
    </subcellularLocation>
</comment>
<comment type="similarity">
    <text evidence="5">Belongs to the ROH1 family.</text>
</comment>
<protein>
    <recommendedName>
        <fullName evidence="9">Secreted protein</fullName>
    </recommendedName>
</protein>
<keyword evidence="6" id="KW-0732">Signal</keyword>
<reference evidence="7" key="2">
    <citation type="submission" date="2018-05" db="EMBL/GenBank/DDBJ databases">
        <title>OpunRS2 (Oryza punctata Reference Sequence Version 2).</title>
        <authorList>
            <person name="Zhang J."/>
            <person name="Kudrna D."/>
            <person name="Lee S."/>
            <person name="Talag J."/>
            <person name="Welchert J."/>
            <person name="Wing R.A."/>
        </authorList>
    </citation>
    <scope>NUCLEOTIDE SEQUENCE [LARGE SCALE GENOMIC DNA]</scope>
</reference>
<keyword evidence="8" id="KW-1185">Reference proteome</keyword>
<dbReference type="Gramene" id="OPUNC04G16410.1">
    <property type="protein sequence ID" value="OPUNC04G16410.1"/>
    <property type="gene ID" value="OPUNC04G16410"/>
</dbReference>
<reference evidence="7" key="1">
    <citation type="submission" date="2015-04" db="UniProtKB">
        <authorList>
            <consortium name="EnsemblPlants"/>
        </authorList>
    </citation>
    <scope>IDENTIFICATION</scope>
</reference>
<dbReference type="InterPro" id="IPR008511">
    <property type="entry name" value="ROH1-like"/>
</dbReference>
<keyword evidence="2" id="KW-0812">Transmembrane</keyword>
<evidence type="ECO:0000256" key="6">
    <source>
        <dbReference type="SAM" id="SignalP"/>
    </source>
</evidence>